<organism evidence="2 3">
    <name type="scientific">Thalassospira lucentensis</name>
    <dbReference type="NCBI Taxonomy" id="168935"/>
    <lineage>
        <taxon>Bacteria</taxon>
        <taxon>Pseudomonadati</taxon>
        <taxon>Pseudomonadota</taxon>
        <taxon>Alphaproteobacteria</taxon>
        <taxon>Rhodospirillales</taxon>
        <taxon>Thalassospiraceae</taxon>
        <taxon>Thalassospira</taxon>
    </lineage>
</organism>
<dbReference type="SMART" id="SM00418">
    <property type="entry name" value="HTH_ARSR"/>
    <property type="match status" value="1"/>
</dbReference>
<evidence type="ECO:0000313" key="2">
    <source>
        <dbReference type="EMBL" id="KZB65743.1"/>
    </source>
</evidence>
<protein>
    <submittedName>
        <fullName evidence="2">ArsR family transcriptional regulator</fullName>
    </submittedName>
</protein>
<dbReference type="PRINTS" id="PR00778">
    <property type="entry name" value="HTHARSR"/>
</dbReference>
<evidence type="ECO:0000313" key="3">
    <source>
        <dbReference type="Proteomes" id="UP000076335"/>
    </source>
</evidence>
<dbReference type="OrthoDB" id="7210994at2"/>
<name>A0A154L6U1_9PROT</name>
<dbReference type="Gene3D" id="1.10.10.10">
    <property type="entry name" value="Winged helix-like DNA-binding domain superfamily/Winged helix DNA-binding domain"/>
    <property type="match status" value="1"/>
</dbReference>
<dbReference type="CDD" id="cd00090">
    <property type="entry name" value="HTH_ARSR"/>
    <property type="match status" value="1"/>
</dbReference>
<comment type="caution">
    <text evidence="2">The sequence shown here is derived from an EMBL/GenBank/DDBJ whole genome shotgun (WGS) entry which is preliminary data.</text>
</comment>
<dbReference type="PANTHER" id="PTHR38600">
    <property type="entry name" value="TRANSCRIPTIONAL REGULATORY PROTEIN"/>
    <property type="match status" value="1"/>
</dbReference>
<dbReference type="SUPFAM" id="SSF46785">
    <property type="entry name" value="Winged helix' DNA-binding domain"/>
    <property type="match status" value="1"/>
</dbReference>
<dbReference type="InterPro" id="IPR036388">
    <property type="entry name" value="WH-like_DNA-bd_sf"/>
</dbReference>
<dbReference type="NCBIfam" id="NF033788">
    <property type="entry name" value="HTH_metalloreg"/>
    <property type="match status" value="1"/>
</dbReference>
<evidence type="ECO:0000259" key="1">
    <source>
        <dbReference type="PROSITE" id="PS50987"/>
    </source>
</evidence>
<dbReference type="AlphaFoldDB" id="A0A154L6U1"/>
<dbReference type="InterPro" id="IPR001845">
    <property type="entry name" value="HTH_ArsR_DNA-bd_dom"/>
</dbReference>
<proteinExistence type="predicted"/>
<feature type="domain" description="HTH arsR-type" evidence="1">
    <location>
        <begin position="9"/>
        <end position="114"/>
    </location>
</feature>
<dbReference type="InterPro" id="IPR011991">
    <property type="entry name" value="ArsR-like_HTH"/>
</dbReference>
<accession>A0A154L6U1</accession>
<reference evidence="2 3" key="1">
    <citation type="submission" date="2015-12" db="EMBL/GenBank/DDBJ databases">
        <title>Genome sequence of Thalassospira lucentensis MCCC 1A02072.</title>
        <authorList>
            <person name="Lu L."/>
            <person name="Lai Q."/>
            <person name="Shao Z."/>
            <person name="Qian P."/>
        </authorList>
    </citation>
    <scope>NUCLEOTIDE SEQUENCE [LARGE SCALE GENOMIC DNA]</scope>
    <source>
        <strain evidence="2 3">MCCC 1A02072</strain>
    </source>
</reference>
<dbReference type="GO" id="GO:0003700">
    <property type="term" value="F:DNA-binding transcription factor activity"/>
    <property type="evidence" value="ECO:0007669"/>
    <property type="project" value="InterPro"/>
</dbReference>
<dbReference type="InterPro" id="IPR036390">
    <property type="entry name" value="WH_DNA-bd_sf"/>
</dbReference>
<dbReference type="Proteomes" id="UP000076335">
    <property type="component" value="Unassembled WGS sequence"/>
</dbReference>
<dbReference type="RefSeq" id="WP_062951179.1">
    <property type="nucleotide sequence ID" value="NZ_LPVY01000008.1"/>
</dbReference>
<dbReference type="PANTHER" id="PTHR38600:SF1">
    <property type="entry name" value="TRANSCRIPTIONAL REGULATORY PROTEIN"/>
    <property type="match status" value="1"/>
</dbReference>
<dbReference type="Pfam" id="PF12840">
    <property type="entry name" value="HTH_20"/>
    <property type="match status" value="1"/>
</dbReference>
<sequence length="119" mass="13104">MSKTENHMPGSAGDPGFAEIFAALGDPTRLAIFDRLSDGQARSIASLSNDADMTRQAVTKHLRVLEMAGLVESHRIGRESRYAFCPDRLALARAWLDHVAGRWDSALMRLKSFAEQSSD</sequence>
<dbReference type="PROSITE" id="PS50987">
    <property type="entry name" value="HTH_ARSR_2"/>
    <property type="match status" value="1"/>
</dbReference>
<gene>
    <name evidence="2" type="ORF">AUP42_17410</name>
</gene>
<dbReference type="EMBL" id="LPVY01000008">
    <property type="protein sequence ID" value="KZB65743.1"/>
    <property type="molecule type" value="Genomic_DNA"/>
</dbReference>